<evidence type="ECO:0000313" key="2">
    <source>
        <dbReference type="Proteomes" id="UP000295530"/>
    </source>
</evidence>
<dbReference type="Gene3D" id="3.30.420.380">
    <property type="match status" value="1"/>
</dbReference>
<dbReference type="Pfam" id="PF11104">
    <property type="entry name" value="PilM_2"/>
    <property type="match status" value="1"/>
</dbReference>
<keyword evidence="2" id="KW-1185">Reference proteome</keyword>
<name>A0A4R6EGB7_SCAGO</name>
<gene>
    <name evidence="1" type="ORF">EC847_10843</name>
</gene>
<reference evidence="1 2" key="1">
    <citation type="submission" date="2019-03" db="EMBL/GenBank/DDBJ databases">
        <title>Genomic analyses of the natural microbiome of Caenorhabditis elegans.</title>
        <authorList>
            <person name="Samuel B."/>
        </authorList>
    </citation>
    <scope>NUCLEOTIDE SEQUENCE [LARGE SCALE GENOMIC DNA]</scope>
    <source>
        <strain evidence="1 2">BIGb0156</strain>
    </source>
</reference>
<dbReference type="SUPFAM" id="SSF53067">
    <property type="entry name" value="Actin-like ATPase domain"/>
    <property type="match status" value="1"/>
</dbReference>
<dbReference type="EMBL" id="SNVX01000008">
    <property type="protein sequence ID" value="TDN57393.1"/>
    <property type="molecule type" value="Genomic_DNA"/>
</dbReference>
<organism evidence="1 2">
    <name type="scientific">Scandinavium goeteborgense</name>
    <dbReference type="NCBI Taxonomy" id="1851514"/>
    <lineage>
        <taxon>Bacteria</taxon>
        <taxon>Pseudomonadati</taxon>
        <taxon>Pseudomonadota</taxon>
        <taxon>Gammaproteobacteria</taxon>
        <taxon>Enterobacterales</taxon>
        <taxon>Enterobacteriaceae</taxon>
        <taxon>Scandinavium</taxon>
    </lineage>
</organism>
<dbReference type="OrthoDB" id="6447548at2"/>
<dbReference type="Proteomes" id="UP000295530">
    <property type="component" value="Unassembled WGS sequence"/>
</dbReference>
<protein>
    <submittedName>
        <fullName evidence="1">Pilus assembly protein HofM</fullName>
    </submittedName>
</protein>
<sequence length="240" mass="26990">MAYSQWQAGLHFQQDSIVCVALQKTRLGRALRRWWQLPLEDKNDDKCTAAVLRRIQREMPRFHRVAVAVPASDTLQIQLPPPQMSLRESELAQWVASTVSKQLEMPAESLIFDYQNADTNSYSVTAARRHDIEKLQQSLRSAGLNLSSVTPDASALQHFLPWMDSDIPGICWRDKDQWLWATRTAWGSNAEAPDGLMQCTTQPAGGQSFNPWFPLSQLQPPLPEYGDTFAIALALALGVD</sequence>
<dbReference type="InterPro" id="IPR043129">
    <property type="entry name" value="ATPase_NBD"/>
</dbReference>
<proteinExistence type="predicted"/>
<dbReference type="RefSeq" id="WP_133461468.1">
    <property type="nucleotide sequence ID" value="NZ_SNVX01000008.1"/>
</dbReference>
<dbReference type="AlphaFoldDB" id="A0A4R6EGB7"/>
<accession>A0A4R6EGB7</accession>
<comment type="caution">
    <text evidence="1">The sequence shown here is derived from an EMBL/GenBank/DDBJ whole genome shotgun (WGS) entry which is preliminary data.</text>
</comment>
<dbReference type="InterPro" id="IPR005883">
    <property type="entry name" value="PilM"/>
</dbReference>
<evidence type="ECO:0000313" key="1">
    <source>
        <dbReference type="EMBL" id="TDN57393.1"/>
    </source>
</evidence>